<keyword evidence="10" id="KW-1185">Reference proteome</keyword>
<dbReference type="PANTHER" id="PTHR34220:SF7">
    <property type="entry name" value="SENSOR HISTIDINE KINASE YPDA"/>
    <property type="match status" value="1"/>
</dbReference>
<protein>
    <recommendedName>
        <fullName evidence="2">histidine kinase</fullName>
        <ecNumber evidence="2">2.7.13.3</ecNumber>
    </recommendedName>
</protein>
<dbReference type="PRINTS" id="PR00344">
    <property type="entry name" value="BCTRLSENSOR"/>
</dbReference>
<evidence type="ECO:0000313" key="9">
    <source>
        <dbReference type="EMBL" id="RIE01128.1"/>
    </source>
</evidence>
<evidence type="ECO:0000256" key="3">
    <source>
        <dbReference type="ARBA" id="ARBA00022679"/>
    </source>
</evidence>
<keyword evidence="5" id="KW-0418">Kinase</keyword>
<evidence type="ECO:0000256" key="7">
    <source>
        <dbReference type="ARBA" id="ARBA00023012"/>
    </source>
</evidence>
<dbReference type="EC" id="2.7.13.3" evidence="2"/>
<dbReference type="SMART" id="SM00387">
    <property type="entry name" value="HATPase_c"/>
    <property type="match status" value="1"/>
</dbReference>
<evidence type="ECO:0000256" key="4">
    <source>
        <dbReference type="ARBA" id="ARBA00022741"/>
    </source>
</evidence>
<name>A0A398CJV1_9BACL</name>
<evidence type="ECO:0000313" key="10">
    <source>
        <dbReference type="Proteomes" id="UP000266340"/>
    </source>
</evidence>
<dbReference type="GO" id="GO:0000160">
    <property type="term" value="P:phosphorelay signal transduction system"/>
    <property type="evidence" value="ECO:0007669"/>
    <property type="project" value="UniProtKB-KW"/>
</dbReference>
<accession>A0A398CJV1</accession>
<dbReference type="InterPro" id="IPR004358">
    <property type="entry name" value="Sig_transdc_His_kin-like_C"/>
</dbReference>
<dbReference type="InterPro" id="IPR005467">
    <property type="entry name" value="His_kinase_dom"/>
</dbReference>
<proteinExistence type="predicted"/>
<organism evidence="9 10">
    <name type="scientific">Cohnella faecalis</name>
    <dbReference type="NCBI Taxonomy" id="2315694"/>
    <lineage>
        <taxon>Bacteria</taxon>
        <taxon>Bacillati</taxon>
        <taxon>Bacillota</taxon>
        <taxon>Bacilli</taxon>
        <taxon>Bacillales</taxon>
        <taxon>Paenibacillaceae</taxon>
        <taxon>Cohnella</taxon>
    </lineage>
</organism>
<dbReference type="GO" id="GO:0005524">
    <property type="term" value="F:ATP binding"/>
    <property type="evidence" value="ECO:0007669"/>
    <property type="project" value="UniProtKB-KW"/>
</dbReference>
<evidence type="ECO:0000256" key="1">
    <source>
        <dbReference type="ARBA" id="ARBA00000085"/>
    </source>
</evidence>
<dbReference type="PROSITE" id="PS50109">
    <property type="entry name" value="HIS_KIN"/>
    <property type="match status" value="1"/>
</dbReference>
<dbReference type="InterPro" id="IPR050640">
    <property type="entry name" value="Bact_2-comp_sensor_kinase"/>
</dbReference>
<evidence type="ECO:0000256" key="5">
    <source>
        <dbReference type="ARBA" id="ARBA00022777"/>
    </source>
</evidence>
<keyword evidence="4" id="KW-0547">Nucleotide-binding</keyword>
<dbReference type="GO" id="GO:0004673">
    <property type="term" value="F:protein histidine kinase activity"/>
    <property type="evidence" value="ECO:0007669"/>
    <property type="project" value="UniProtKB-EC"/>
</dbReference>
<dbReference type="InterPro" id="IPR003594">
    <property type="entry name" value="HATPase_dom"/>
</dbReference>
<dbReference type="PANTHER" id="PTHR34220">
    <property type="entry name" value="SENSOR HISTIDINE KINASE YPDA"/>
    <property type="match status" value="1"/>
</dbReference>
<reference evidence="9 10" key="1">
    <citation type="submission" date="2018-09" db="EMBL/GenBank/DDBJ databases">
        <title>Cohnella cavernae sp. nov., isolated from a karst cave.</title>
        <authorList>
            <person name="Zhu H."/>
        </authorList>
    </citation>
    <scope>NUCLEOTIDE SEQUENCE [LARGE SCALE GENOMIC DNA]</scope>
    <source>
        <strain evidence="9 10">K2E09-144</strain>
    </source>
</reference>
<gene>
    <name evidence="9" type="ORF">D3H35_22200</name>
</gene>
<keyword evidence="6" id="KW-0067">ATP-binding</keyword>
<dbReference type="InterPro" id="IPR036890">
    <property type="entry name" value="HATPase_C_sf"/>
</dbReference>
<feature type="domain" description="Histidine kinase" evidence="8">
    <location>
        <begin position="98"/>
        <end position="196"/>
    </location>
</feature>
<keyword evidence="3" id="KW-0808">Transferase</keyword>
<sequence length="196" mass="21922">MAAGSDPAAFSVQLVECDRLAQRVRYDAHAGFAGSVRQVSPGKLRSRNLDRFVPLRQELDLVRAYLFIEKERFEDRLRIVWEVDEHMGMEVMIPPLSIQPLVENAVRHGILKRAQGGEVRIRIVDRGEYAEVTIADNGVGVEESAMRRFRDGQASEEGRGIGLGNTDRRLKQIYGRGLRVDSTPGQGTTVSFSAKK</sequence>
<dbReference type="EMBL" id="QXJM01000040">
    <property type="protein sequence ID" value="RIE01128.1"/>
    <property type="molecule type" value="Genomic_DNA"/>
</dbReference>
<dbReference type="Pfam" id="PF02518">
    <property type="entry name" value="HATPase_c"/>
    <property type="match status" value="1"/>
</dbReference>
<evidence type="ECO:0000259" key="8">
    <source>
        <dbReference type="PROSITE" id="PS50109"/>
    </source>
</evidence>
<dbReference type="Proteomes" id="UP000266340">
    <property type="component" value="Unassembled WGS sequence"/>
</dbReference>
<dbReference type="AlphaFoldDB" id="A0A398CJV1"/>
<evidence type="ECO:0000256" key="6">
    <source>
        <dbReference type="ARBA" id="ARBA00022840"/>
    </source>
</evidence>
<comment type="caution">
    <text evidence="9">The sequence shown here is derived from an EMBL/GenBank/DDBJ whole genome shotgun (WGS) entry which is preliminary data.</text>
</comment>
<dbReference type="Gene3D" id="3.30.565.10">
    <property type="entry name" value="Histidine kinase-like ATPase, C-terminal domain"/>
    <property type="match status" value="1"/>
</dbReference>
<evidence type="ECO:0000256" key="2">
    <source>
        <dbReference type="ARBA" id="ARBA00012438"/>
    </source>
</evidence>
<comment type="catalytic activity">
    <reaction evidence="1">
        <text>ATP + protein L-histidine = ADP + protein N-phospho-L-histidine.</text>
        <dbReference type="EC" id="2.7.13.3"/>
    </reaction>
</comment>
<dbReference type="SUPFAM" id="SSF55874">
    <property type="entry name" value="ATPase domain of HSP90 chaperone/DNA topoisomerase II/histidine kinase"/>
    <property type="match status" value="1"/>
</dbReference>
<keyword evidence="7" id="KW-0902">Two-component regulatory system</keyword>